<evidence type="ECO:0000313" key="12">
    <source>
        <dbReference type="EMBL" id="CAK9150631.1"/>
    </source>
</evidence>
<dbReference type="InterPro" id="IPR032805">
    <property type="entry name" value="Wax_synthase_dom"/>
</dbReference>
<feature type="region of interest" description="Disordered" evidence="9">
    <location>
        <begin position="124"/>
        <end position="145"/>
    </location>
</feature>
<feature type="transmembrane region" description="Helical" evidence="10">
    <location>
        <begin position="181"/>
        <end position="207"/>
    </location>
</feature>
<comment type="caution">
    <text evidence="13">The sequence shown here is derived from an EMBL/GenBank/DDBJ whole genome shotgun (WGS) entry which is preliminary data.</text>
</comment>
<evidence type="ECO:0000256" key="1">
    <source>
        <dbReference type="ARBA" id="ARBA00004141"/>
    </source>
</evidence>
<feature type="transmembrane region" description="Helical" evidence="10">
    <location>
        <begin position="44"/>
        <end position="63"/>
    </location>
</feature>
<keyword evidence="14" id="KW-1185">Reference proteome</keyword>
<feature type="transmembrane region" description="Helical" evidence="10">
    <location>
        <begin position="322"/>
        <end position="342"/>
    </location>
</feature>
<evidence type="ECO:0000313" key="14">
    <source>
        <dbReference type="Proteomes" id="UP001642360"/>
    </source>
</evidence>
<dbReference type="EMBL" id="CAUOFW020002058">
    <property type="protein sequence ID" value="CAK9150631.1"/>
    <property type="molecule type" value="Genomic_DNA"/>
</dbReference>
<evidence type="ECO:0000256" key="2">
    <source>
        <dbReference type="ARBA" id="ARBA00007282"/>
    </source>
</evidence>
<feature type="transmembrane region" description="Helical" evidence="10">
    <location>
        <begin position="21"/>
        <end position="38"/>
    </location>
</feature>
<dbReference type="PANTHER" id="PTHR31595">
    <property type="entry name" value="LONG-CHAIN-ALCOHOL O-FATTY-ACYLTRANSFERASE 3-RELATED"/>
    <property type="match status" value="1"/>
</dbReference>
<keyword evidence="8" id="KW-0012">Acyltransferase</keyword>
<keyword evidence="4 10" id="KW-0812">Transmembrane</keyword>
<keyword evidence="5 10" id="KW-1133">Transmembrane helix</keyword>
<evidence type="ECO:0000256" key="6">
    <source>
        <dbReference type="ARBA" id="ARBA00023098"/>
    </source>
</evidence>
<evidence type="ECO:0000256" key="9">
    <source>
        <dbReference type="SAM" id="MobiDB-lite"/>
    </source>
</evidence>
<feature type="domain" description="Wax synthase" evidence="11">
    <location>
        <begin position="212"/>
        <end position="298"/>
    </location>
</feature>
<dbReference type="GO" id="GO:0016746">
    <property type="term" value="F:acyltransferase activity"/>
    <property type="evidence" value="ECO:0007669"/>
    <property type="project" value="UniProtKB-KW"/>
</dbReference>
<reference evidence="13 14" key="1">
    <citation type="submission" date="2024-02" db="EMBL/GenBank/DDBJ databases">
        <authorList>
            <person name="Vignale AGUSTIN F."/>
            <person name="Sosa J E."/>
            <person name="Modenutti C."/>
        </authorList>
    </citation>
    <scope>NUCLEOTIDE SEQUENCE [LARGE SCALE GENOMIC DNA]</scope>
</reference>
<dbReference type="GO" id="GO:0016020">
    <property type="term" value="C:membrane"/>
    <property type="evidence" value="ECO:0007669"/>
    <property type="project" value="UniProtKB-SubCell"/>
</dbReference>
<evidence type="ECO:0000313" key="13">
    <source>
        <dbReference type="EMBL" id="CAK9150632.1"/>
    </source>
</evidence>
<organism evidence="13 14">
    <name type="scientific">Ilex paraguariensis</name>
    <name type="common">yerba mate</name>
    <dbReference type="NCBI Taxonomy" id="185542"/>
    <lineage>
        <taxon>Eukaryota</taxon>
        <taxon>Viridiplantae</taxon>
        <taxon>Streptophyta</taxon>
        <taxon>Embryophyta</taxon>
        <taxon>Tracheophyta</taxon>
        <taxon>Spermatophyta</taxon>
        <taxon>Magnoliopsida</taxon>
        <taxon>eudicotyledons</taxon>
        <taxon>Gunneridae</taxon>
        <taxon>Pentapetalae</taxon>
        <taxon>asterids</taxon>
        <taxon>campanulids</taxon>
        <taxon>Aquifoliales</taxon>
        <taxon>Aquifoliaceae</taxon>
        <taxon>Ilex</taxon>
    </lineage>
</organism>
<evidence type="ECO:0000256" key="8">
    <source>
        <dbReference type="ARBA" id="ARBA00023315"/>
    </source>
</evidence>
<name>A0ABC8S1A4_9AQUA</name>
<evidence type="ECO:0000256" key="4">
    <source>
        <dbReference type="ARBA" id="ARBA00022692"/>
    </source>
</evidence>
<dbReference type="GO" id="GO:0006629">
    <property type="term" value="P:lipid metabolic process"/>
    <property type="evidence" value="ECO:0007669"/>
    <property type="project" value="UniProtKB-KW"/>
</dbReference>
<dbReference type="AlphaFoldDB" id="A0ABC8S1A4"/>
<proteinExistence type="inferred from homology"/>
<evidence type="ECO:0000256" key="10">
    <source>
        <dbReference type="SAM" id="Phobius"/>
    </source>
</evidence>
<feature type="transmembrane region" description="Helical" evidence="10">
    <location>
        <begin position="260"/>
        <end position="284"/>
    </location>
</feature>
<keyword evidence="6" id="KW-0443">Lipid metabolism</keyword>
<evidence type="ECO:0000259" key="11">
    <source>
        <dbReference type="Pfam" id="PF13813"/>
    </source>
</evidence>
<sequence>MALEIINIIKTYMEGEISICIKVYLVAFVSLSYCYFAGKIVPKGTLRLFTLIPVICLNLLLPLPLHTMHLGGSTAFFLAWLANFKLLLFASGKGPLSDPSLSLPRFIALACLPIKIQQATQFKNTNPSQNPLKDQIKENPSPKTSQKGLKSVWNYAIKCLLIAIILRVYEYSDHIHPYILLGIYSCHIYFGLEIVLAIVGGLARALLGIELEPQFDEPYLSSSLQDFWGRRWNIMVTRILHPTVYLPVLQTSARVIDRKWAPLPAIFSTFMVSALMHELIFYYLGRMWPTWELTCFFLLHGVCLMVELVIKKAVSGRWRLPLIITGPCIIGFVMVTAFWLFFPQFLRCNSMDRAIGEYTAMGAFVRDVGAALTFKSVNNATRV</sequence>
<dbReference type="PANTHER" id="PTHR31595:SF77">
    <property type="entry name" value="ACYL-COA--STEROL O-ACYLTRANSFERASE 1-LIKE"/>
    <property type="match status" value="1"/>
</dbReference>
<dbReference type="InterPro" id="IPR017088">
    <property type="entry name" value="Wax_synthase_Magnoliopsida"/>
</dbReference>
<keyword evidence="3" id="KW-0808">Transferase</keyword>
<comment type="subcellular location">
    <subcellularLocation>
        <location evidence="1">Membrane</location>
        <topology evidence="1">Multi-pass membrane protein</topology>
    </subcellularLocation>
</comment>
<dbReference type="Proteomes" id="UP001642360">
    <property type="component" value="Unassembled WGS sequence"/>
</dbReference>
<feature type="transmembrane region" description="Helical" evidence="10">
    <location>
        <begin position="290"/>
        <end position="310"/>
    </location>
</feature>
<keyword evidence="7 10" id="KW-0472">Membrane</keyword>
<feature type="transmembrane region" description="Helical" evidence="10">
    <location>
        <begin position="152"/>
        <end position="169"/>
    </location>
</feature>
<dbReference type="InterPro" id="IPR044851">
    <property type="entry name" value="Wax_synthase"/>
</dbReference>
<evidence type="ECO:0000256" key="3">
    <source>
        <dbReference type="ARBA" id="ARBA00022679"/>
    </source>
</evidence>
<dbReference type="Pfam" id="PF13813">
    <property type="entry name" value="MBOAT_2"/>
    <property type="match status" value="1"/>
</dbReference>
<evidence type="ECO:0000256" key="5">
    <source>
        <dbReference type="ARBA" id="ARBA00022989"/>
    </source>
</evidence>
<gene>
    <name evidence="12" type="ORF">ILEXP_LOCUS18789</name>
    <name evidence="13" type="ORF">ILEXP_LOCUS18790</name>
</gene>
<comment type="similarity">
    <text evidence="2">Belongs to the wax synthase family.</text>
</comment>
<accession>A0ABC8S1A4</accession>
<protein>
    <recommendedName>
        <fullName evidence="11">Wax synthase domain-containing protein</fullName>
    </recommendedName>
</protein>
<dbReference type="EMBL" id="CAUOFW020002058">
    <property type="protein sequence ID" value="CAK9150632.1"/>
    <property type="molecule type" value="Genomic_DNA"/>
</dbReference>
<evidence type="ECO:0000256" key="7">
    <source>
        <dbReference type="ARBA" id="ARBA00023136"/>
    </source>
</evidence>
<dbReference type="PIRSF" id="PIRSF037006">
    <property type="entry name" value="Wax_synthase"/>
    <property type="match status" value="1"/>
</dbReference>